<dbReference type="AlphaFoldDB" id="D8Q592"/>
<feature type="non-terminal residue" evidence="1">
    <location>
        <position position="391"/>
    </location>
</feature>
<reference evidence="1 2" key="1">
    <citation type="journal article" date="2010" name="Nat. Biotechnol.">
        <title>Genome sequence of the model mushroom Schizophyllum commune.</title>
        <authorList>
            <person name="Ohm R.A."/>
            <person name="de Jong J.F."/>
            <person name="Lugones L.G."/>
            <person name="Aerts A."/>
            <person name="Kothe E."/>
            <person name="Stajich J.E."/>
            <person name="de Vries R.P."/>
            <person name="Record E."/>
            <person name="Levasseur A."/>
            <person name="Baker S.E."/>
            <person name="Bartholomew K.A."/>
            <person name="Coutinho P.M."/>
            <person name="Erdmann S."/>
            <person name="Fowler T.J."/>
            <person name="Gathman A.C."/>
            <person name="Lombard V."/>
            <person name="Henrissat B."/>
            <person name="Knabe N."/>
            <person name="Kuees U."/>
            <person name="Lilly W.W."/>
            <person name="Lindquist E."/>
            <person name="Lucas S."/>
            <person name="Magnuson J.K."/>
            <person name="Piumi F."/>
            <person name="Raudaskoski M."/>
            <person name="Salamov A."/>
            <person name="Schmutz J."/>
            <person name="Schwarze F.W.M.R."/>
            <person name="vanKuyk P.A."/>
            <person name="Horton J.S."/>
            <person name="Grigoriev I.V."/>
            <person name="Woesten H.A.B."/>
        </authorList>
    </citation>
    <scope>NUCLEOTIDE SEQUENCE [LARGE SCALE GENOMIC DNA]</scope>
    <source>
        <strain evidence="2">H4-8 / FGSC 9210</strain>
    </source>
</reference>
<name>D8Q592_SCHCM</name>
<accession>D8Q592</accession>
<dbReference type="RefSeq" id="XP_003032269.1">
    <property type="nucleotide sequence ID" value="XM_003032223.1"/>
</dbReference>
<organism evidence="2">
    <name type="scientific">Schizophyllum commune (strain H4-8 / FGSC 9210)</name>
    <name type="common">Split gill fungus</name>
    <dbReference type="NCBI Taxonomy" id="578458"/>
    <lineage>
        <taxon>Eukaryota</taxon>
        <taxon>Fungi</taxon>
        <taxon>Dikarya</taxon>
        <taxon>Basidiomycota</taxon>
        <taxon>Agaricomycotina</taxon>
        <taxon>Agaricomycetes</taxon>
        <taxon>Agaricomycetidae</taxon>
        <taxon>Agaricales</taxon>
        <taxon>Schizophyllaceae</taxon>
        <taxon>Schizophyllum</taxon>
    </lineage>
</organism>
<proteinExistence type="predicted"/>
<gene>
    <name evidence="1" type="ORF">SCHCODRAFT_109142</name>
</gene>
<protein>
    <recommendedName>
        <fullName evidence="3">Arrestin-like N-terminal domain-containing protein</fullName>
    </recommendedName>
</protein>
<evidence type="ECO:0000313" key="1">
    <source>
        <dbReference type="EMBL" id="EFI97366.1"/>
    </source>
</evidence>
<dbReference type="EMBL" id="GL377306">
    <property type="protein sequence ID" value="EFI97366.1"/>
    <property type="molecule type" value="Genomic_DNA"/>
</dbReference>
<dbReference type="OrthoDB" id="3252135at2759"/>
<dbReference type="Proteomes" id="UP000007431">
    <property type="component" value="Unassembled WGS sequence"/>
</dbReference>
<evidence type="ECO:0000313" key="2">
    <source>
        <dbReference type="Proteomes" id="UP000007431"/>
    </source>
</evidence>
<dbReference type="OMA" id="IEGEMHA"/>
<dbReference type="KEGG" id="scm:SCHCO_01352564"/>
<dbReference type="eggNOG" id="ENOG502SJGY">
    <property type="taxonomic scope" value="Eukaryota"/>
</dbReference>
<keyword evidence="2" id="KW-1185">Reference proteome</keyword>
<sequence length="391" mass="42775">MSTHILPSRSSLFTSENGSSAPIYTAKPLADEVTLESASICGPSPGDFERTSGPLALRLHDQIDGVSRPTIYHKHRISGAALIQSEECSSTTKVALKFEGALTIEIDGGVSQTISFLSETHVVWQAHECSSSPPSQLPFTIELTPEFADKDGRRRPLPPTCNFSLPSPTSLRARASYTMTLTVDRRRKHGVLPRSKSPSLSIPFDYVRRSKPHLPMRVGPASDAALWFHQTSQIDFKTPTTQPLLAKLSIPAAKVYWIGHSIAFHFTLAGPSDALRSLFPEHGAATVSVSLIRQVVANVRKVIRRGEMVLGEGTVRRIADGNQDTVLRWEGEVRVSQPETVPAFDAGALLAKDFIVAEITPPIANPAPFDMPPQRIPIFIRLTTDKHEDDP</sequence>
<dbReference type="GeneID" id="9589915"/>
<dbReference type="HOGENOM" id="CLU_049916_0_0_1"/>
<dbReference type="VEuPathDB" id="FungiDB:SCHCODRAFT_01352564"/>
<evidence type="ECO:0008006" key="3">
    <source>
        <dbReference type="Google" id="ProtNLM"/>
    </source>
</evidence>
<dbReference type="InParanoid" id="D8Q592"/>